<reference evidence="1 2" key="1">
    <citation type="journal article" date="2022" name="DNA Res.">
        <title>Chromosomal-level genome assembly of the orchid tree Bauhinia variegata (Leguminosae; Cercidoideae) supports the allotetraploid origin hypothesis of Bauhinia.</title>
        <authorList>
            <person name="Zhong Y."/>
            <person name="Chen Y."/>
            <person name="Zheng D."/>
            <person name="Pang J."/>
            <person name="Liu Y."/>
            <person name="Luo S."/>
            <person name="Meng S."/>
            <person name="Qian L."/>
            <person name="Wei D."/>
            <person name="Dai S."/>
            <person name="Zhou R."/>
        </authorList>
    </citation>
    <scope>NUCLEOTIDE SEQUENCE [LARGE SCALE GENOMIC DNA]</scope>
    <source>
        <strain evidence="1">BV-YZ2020</strain>
    </source>
</reference>
<proteinExistence type="predicted"/>
<dbReference type="Proteomes" id="UP000828941">
    <property type="component" value="Chromosome 6"/>
</dbReference>
<sequence length="261" mass="29255">MEKEKQSKLKNKILKIIPKAAAMSVTFQNPPFSPGRDHKRAENASRWSKTHGGKGFSGPIISMIHAEGTRKSRNGNIDSQEPTSPKISCMGQIKHKKKQMKKANRMAMPKDAKPVASASSTPREEKKHSSTFRKIFSGVKPGRKSDASAAHDKEGIHDSDRVKPPPPLNQMKRFASGRDAFASFDWTAQQVAPEENHRRDYYSDGEELEEEIIIPFSAPILLGGGGGRDAAALPLKPRKEINLWKRRTMEPPRPLQLYRRE</sequence>
<keyword evidence="2" id="KW-1185">Reference proteome</keyword>
<accession>A0ACB9NJN0</accession>
<evidence type="ECO:0000313" key="2">
    <source>
        <dbReference type="Proteomes" id="UP000828941"/>
    </source>
</evidence>
<protein>
    <submittedName>
        <fullName evidence="1">Uncharacterized protein</fullName>
    </submittedName>
</protein>
<organism evidence="1 2">
    <name type="scientific">Bauhinia variegata</name>
    <name type="common">Purple orchid tree</name>
    <name type="synonym">Phanera variegata</name>
    <dbReference type="NCBI Taxonomy" id="167791"/>
    <lineage>
        <taxon>Eukaryota</taxon>
        <taxon>Viridiplantae</taxon>
        <taxon>Streptophyta</taxon>
        <taxon>Embryophyta</taxon>
        <taxon>Tracheophyta</taxon>
        <taxon>Spermatophyta</taxon>
        <taxon>Magnoliopsida</taxon>
        <taxon>eudicotyledons</taxon>
        <taxon>Gunneridae</taxon>
        <taxon>Pentapetalae</taxon>
        <taxon>rosids</taxon>
        <taxon>fabids</taxon>
        <taxon>Fabales</taxon>
        <taxon>Fabaceae</taxon>
        <taxon>Cercidoideae</taxon>
        <taxon>Cercideae</taxon>
        <taxon>Bauhiniinae</taxon>
        <taxon>Bauhinia</taxon>
    </lineage>
</organism>
<dbReference type="EMBL" id="CM039431">
    <property type="protein sequence ID" value="KAI4336733.1"/>
    <property type="molecule type" value="Genomic_DNA"/>
</dbReference>
<evidence type="ECO:0000313" key="1">
    <source>
        <dbReference type="EMBL" id="KAI4336733.1"/>
    </source>
</evidence>
<name>A0ACB9NJN0_BAUVA</name>
<gene>
    <name evidence="1" type="ORF">L6164_015224</name>
</gene>
<comment type="caution">
    <text evidence="1">The sequence shown here is derived from an EMBL/GenBank/DDBJ whole genome shotgun (WGS) entry which is preliminary data.</text>
</comment>